<dbReference type="NCBIfam" id="NF037959">
    <property type="entry name" value="MFS_SpdSyn"/>
    <property type="match status" value="1"/>
</dbReference>
<dbReference type="PANTHER" id="PTHR43317:SF1">
    <property type="entry name" value="THERMOSPERMINE SYNTHASE ACAULIS5"/>
    <property type="match status" value="1"/>
</dbReference>
<keyword evidence="2" id="KW-0472">Membrane</keyword>
<dbReference type="GO" id="GO:0006596">
    <property type="term" value="P:polyamine biosynthetic process"/>
    <property type="evidence" value="ECO:0007669"/>
    <property type="project" value="UniProtKB-KW"/>
</dbReference>
<proteinExistence type="predicted"/>
<reference evidence="3 4" key="1">
    <citation type="submission" date="2017-06" db="EMBL/GenBank/DDBJ databases">
        <authorList>
            <person name="Kim H.J."/>
            <person name="Triplett B.A."/>
        </authorList>
    </citation>
    <scope>NUCLEOTIDE SEQUENCE [LARGE SCALE GENOMIC DNA]</scope>
    <source>
        <strain evidence="3 4">DSM 18704</strain>
    </source>
</reference>
<dbReference type="Gene3D" id="3.40.50.150">
    <property type="entry name" value="Vaccinia Virus protein VP39"/>
    <property type="match status" value="1"/>
</dbReference>
<dbReference type="PANTHER" id="PTHR43317">
    <property type="entry name" value="THERMOSPERMINE SYNTHASE ACAULIS5"/>
    <property type="match status" value="1"/>
</dbReference>
<feature type="transmembrane region" description="Helical" evidence="2">
    <location>
        <begin position="109"/>
        <end position="127"/>
    </location>
</feature>
<organism evidence="3 4">
    <name type="scientific">Granulicella rosea</name>
    <dbReference type="NCBI Taxonomy" id="474952"/>
    <lineage>
        <taxon>Bacteria</taxon>
        <taxon>Pseudomonadati</taxon>
        <taxon>Acidobacteriota</taxon>
        <taxon>Terriglobia</taxon>
        <taxon>Terriglobales</taxon>
        <taxon>Acidobacteriaceae</taxon>
        <taxon>Granulicella</taxon>
    </lineage>
</organism>
<keyword evidence="2" id="KW-0812">Transmembrane</keyword>
<dbReference type="EMBL" id="FZOU01000002">
    <property type="protein sequence ID" value="SNS82231.1"/>
    <property type="molecule type" value="Genomic_DNA"/>
</dbReference>
<feature type="transmembrane region" description="Helical" evidence="2">
    <location>
        <begin position="279"/>
        <end position="296"/>
    </location>
</feature>
<keyword evidence="4" id="KW-1185">Reference proteome</keyword>
<dbReference type="AlphaFoldDB" id="A0A239HM82"/>
<evidence type="ECO:0008006" key="5">
    <source>
        <dbReference type="Google" id="ProtNLM"/>
    </source>
</evidence>
<keyword evidence="1" id="KW-0620">Polyamine biosynthesis</keyword>
<feature type="transmembrane region" description="Helical" evidence="2">
    <location>
        <begin position="223"/>
        <end position="245"/>
    </location>
</feature>
<sequence>MRLQSAGLVKALFQSAIFLASLLLFLSEPMAAKQLLPVFGGSAAVWITCLVFFQAALLAGYLYAHLLERRSAWRGWIGLHVLLLAGATCSAAVWAFGAGPAAGGAAHPSLHIFASLGASIGIPFLLLGSTSPLLQVWLGRMHPGGVPYRLFGLSNLASLLALVAYPSVIEPYLALRTQRTLWFCGVLLFAAISAVLSRQVRRTPATRKESEFTGAASHRARRWMWFLLPMAGAMQLSAVTAHLTVNVAAIPLLWILPLAAYLATFVIAFQYARFVPRTAMLGVLAVMLISLADFLTKPEMAVPIGLSIGLFLVEVFVACLFCHTELYALRPARADEATGFYLMIAAGGAAGSALIGIVAPLVFRANYDLSLTFVLTAALALAACWQDGPKQRLLWGGCVLLLVGLCVALRVAYLHDDMMATRNFYGSLSVKRSISEDGEQRRTLMHGTIVHGTELFGEGVLAPAAVRTPTTYYAPDSGIGLALGACCGTRGRNIGVVGLGAGTLAAYGRAGDRIRFYEINPAVPPIARNLFTYIRESPAQTTFAEGDARASLAAEPAQRFDVLVVDAFSGDAIPLHLLTLQALAIYRRHLAPGGVLAFHISNQYIDLKPELAELALATGMQARSVASERNERRGEYRAVWVLLADNDQLFRTPELAAHAEPLERNPRVHAWTDDYSSLMPLIRW</sequence>
<evidence type="ECO:0000313" key="3">
    <source>
        <dbReference type="EMBL" id="SNS82231.1"/>
    </source>
</evidence>
<accession>A0A239HM82</accession>
<feature type="transmembrane region" description="Helical" evidence="2">
    <location>
        <begin position="302"/>
        <end position="328"/>
    </location>
</feature>
<gene>
    <name evidence="3" type="ORF">SAMN05421770_102460</name>
</gene>
<dbReference type="SUPFAM" id="SSF53335">
    <property type="entry name" value="S-adenosyl-L-methionine-dependent methyltransferases"/>
    <property type="match status" value="1"/>
</dbReference>
<feature type="transmembrane region" description="Helical" evidence="2">
    <location>
        <begin position="251"/>
        <end position="272"/>
    </location>
</feature>
<feature type="transmembrane region" description="Helical" evidence="2">
    <location>
        <begin position="393"/>
        <end position="413"/>
    </location>
</feature>
<feature type="transmembrane region" description="Helical" evidence="2">
    <location>
        <begin position="41"/>
        <end position="64"/>
    </location>
</feature>
<feature type="transmembrane region" description="Helical" evidence="2">
    <location>
        <begin position="180"/>
        <end position="197"/>
    </location>
</feature>
<feature type="transmembrane region" description="Helical" evidence="2">
    <location>
        <begin position="340"/>
        <end position="363"/>
    </location>
</feature>
<dbReference type="InterPro" id="IPR029063">
    <property type="entry name" value="SAM-dependent_MTases_sf"/>
</dbReference>
<evidence type="ECO:0000313" key="4">
    <source>
        <dbReference type="Proteomes" id="UP000198356"/>
    </source>
</evidence>
<dbReference type="CDD" id="cd02440">
    <property type="entry name" value="AdoMet_MTases"/>
    <property type="match status" value="1"/>
</dbReference>
<feature type="transmembrane region" description="Helical" evidence="2">
    <location>
        <begin position="76"/>
        <end position="97"/>
    </location>
</feature>
<protein>
    <recommendedName>
        <fullName evidence="5">Spermidine synthase</fullName>
    </recommendedName>
</protein>
<dbReference type="Proteomes" id="UP000198356">
    <property type="component" value="Unassembled WGS sequence"/>
</dbReference>
<feature type="transmembrane region" description="Helical" evidence="2">
    <location>
        <begin position="369"/>
        <end position="386"/>
    </location>
</feature>
<evidence type="ECO:0000256" key="1">
    <source>
        <dbReference type="ARBA" id="ARBA00023115"/>
    </source>
</evidence>
<evidence type="ECO:0000256" key="2">
    <source>
        <dbReference type="SAM" id="Phobius"/>
    </source>
</evidence>
<feature type="transmembrane region" description="Helical" evidence="2">
    <location>
        <begin position="148"/>
        <end position="168"/>
    </location>
</feature>
<name>A0A239HM82_9BACT</name>
<keyword evidence="2" id="KW-1133">Transmembrane helix</keyword>